<dbReference type="EMBL" id="JAFBRM010000002">
    <property type="protein sequence ID" value="MBM1713522.1"/>
    <property type="molecule type" value="Genomic_DNA"/>
</dbReference>
<accession>A0AAE2VXC8</accession>
<dbReference type="Gene3D" id="3.40.50.150">
    <property type="entry name" value="Vaccinia Virus protein VP39"/>
    <property type="match status" value="1"/>
</dbReference>
<keyword evidence="2" id="KW-1185">Reference proteome</keyword>
<evidence type="ECO:0000313" key="1">
    <source>
        <dbReference type="EMBL" id="MBM1713522.1"/>
    </source>
</evidence>
<gene>
    <name evidence="1" type="ORF">JQV55_08115</name>
</gene>
<name>A0AAE2VXC8_9RHOB</name>
<dbReference type="AlphaFoldDB" id="A0AAE2VXC8"/>
<organism evidence="1 2">
    <name type="scientific">Sulfitobacter geojensis</name>
    <dbReference type="NCBI Taxonomy" id="1342299"/>
    <lineage>
        <taxon>Bacteria</taxon>
        <taxon>Pseudomonadati</taxon>
        <taxon>Pseudomonadota</taxon>
        <taxon>Alphaproteobacteria</taxon>
        <taxon>Rhodobacterales</taxon>
        <taxon>Roseobacteraceae</taxon>
        <taxon>Sulfitobacter</taxon>
    </lineage>
</organism>
<reference evidence="1 2" key="1">
    <citation type="submission" date="2021-01" db="EMBL/GenBank/DDBJ databases">
        <title>Diatom-associated Roseobacters Show Island Model of Population Structure.</title>
        <authorList>
            <person name="Qu L."/>
            <person name="Feng X."/>
            <person name="Chen Y."/>
            <person name="Li L."/>
            <person name="Wang X."/>
            <person name="Hu Z."/>
            <person name="Wang H."/>
            <person name="Luo H."/>
        </authorList>
    </citation>
    <scope>NUCLEOTIDE SEQUENCE [LARGE SCALE GENOMIC DNA]</scope>
    <source>
        <strain evidence="1 2">TR60-84</strain>
    </source>
</reference>
<dbReference type="InterPro" id="IPR029063">
    <property type="entry name" value="SAM-dependent_MTases_sf"/>
</dbReference>
<sequence>MKISFRDVAKLVTPPIVPAIVRWCLALPNRGHLFEGHNNIFLDLVSKAKAYGEYGCGASTIWAANETSLDITSVDSSNEWLSHVQSKIRRSEGIKTVHVDIGPLGDWGRPVGYQDRQRFVDYAEGLWTAGQSYDLVLIDGRFRMACFLTTLLRARPGTVIVFDDYVGRTHFRVAEEFVKSFRCNERQAAFIVPKEMDRAIIEAERDKFLYVME</sequence>
<proteinExistence type="predicted"/>
<dbReference type="RefSeq" id="WP_203241913.1">
    <property type="nucleotide sequence ID" value="NZ_JAFBRH010000002.1"/>
</dbReference>
<dbReference type="Proteomes" id="UP000732193">
    <property type="component" value="Unassembled WGS sequence"/>
</dbReference>
<evidence type="ECO:0000313" key="2">
    <source>
        <dbReference type="Proteomes" id="UP000732193"/>
    </source>
</evidence>
<protein>
    <submittedName>
        <fullName evidence="1">Uncharacterized protein</fullName>
    </submittedName>
</protein>
<comment type="caution">
    <text evidence="1">The sequence shown here is derived from an EMBL/GenBank/DDBJ whole genome shotgun (WGS) entry which is preliminary data.</text>
</comment>
<dbReference type="SUPFAM" id="SSF53335">
    <property type="entry name" value="S-adenosyl-L-methionine-dependent methyltransferases"/>
    <property type="match status" value="1"/>
</dbReference>